<gene>
    <name evidence="3" type="ORF">KFE25_011613</name>
</gene>
<protein>
    <recommendedName>
        <fullName evidence="2">Saccharopine dehydrogenase NADP binding domain-containing protein</fullName>
    </recommendedName>
</protein>
<evidence type="ECO:0000313" key="3">
    <source>
        <dbReference type="EMBL" id="KAG8462163.1"/>
    </source>
</evidence>
<evidence type="ECO:0000313" key="4">
    <source>
        <dbReference type="Proteomes" id="UP000751190"/>
    </source>
</evidence>
<comment type="caution">
    <text evidence="3">The sequence shown here is derived from an EMBL/GenBank/DDBJ whole genome shotgun (WGS) entry which is preliminary data.</text>
</comment>
<evidence type="ECO:0000259" key="2">
    <source>
        <dbReference type="Pfam" id="PF03435"/>
    </source>
</evidence>
<dbReference type="Gene3D" id="3.40.50.720">
    <property type="entry name" value="NAD(P)-binding Rossmann-like Domain"/>
    <property type="match status" value="1"/>
</dbReference>
<dbReference type="EMBL" id="JAGTXO010000022">
    <property type="protein sequence ID" value="KAG8462163.1"/>
    <property type="molecule type" value="Genomic_DNA"/>
</dbReference>
<dbReference type="InterPro" id="IPR036291">
    <property type="entry name" value="NAD(P)-bd_dom_sf"/>
</dbReference>
<dbReference type="AlphaFoldDB" id="A0A8J5XE44"/>
<reference evidence="3" key="1">
    <citation type="submission" date="2021-05" db="EMBL/GenBank/DDBJ databases">
        <title>The genome of the haptophyte Pavlova lutheri (Diacronema luteri, Pavlovales) - a model for lipid biosynthesis in eukaryotic algae.</title>
        <authorList>
            <person name="Hulatt C.J."/>
            <person name="Posewitz M.C."/>
        </authorList>
    </citation>
    <scope>NUCLEOTIDE SEQUENCE</scope>
    <source>
        <strain evidence="3">NIVA-4/92</strain>
    </source>
</reference>
<feature type="domain" description="Saccharopine dehydrogenase NADP binding" evidence="2">
    <location>
        <begin position="20"/>
        <end position="152"/>
    </location>
</feature>
<dbReference type="PANTHER" id="PTHR43796">
    <property type="entry name" value="CARBOXYNORSPERMIDINE SYNTHASE"/>
    <property type="match status" value="1"/>
</dbReference>
<organism evidence="3 4">
    <name type="scientific">Diacronema lutheri</name>
    <name type="common">Unicellular marine alga</name>
    <name type="synonym">Monochrysis lutheri</name>
    <dbReference type="NCBI Taxonomy" id="2081491"/>
    <lineage>
        <taxon>Eukaryota</taxon>
        <taxon>Haptista</taxon>
        <taxon>Haptophyta</taxon>
        <taxon>Pavlovophyceae</taxon>
        <taxon>Pavlovales</taxon>
        <taxon>Pavlovaceae</taxon>
        <taxon>Diacronema</taxon>
    </lineage>
</organism>
<dbReference type="PANTHER" id="PTHR43796:SF2">
    <property type="entry name" value="CARBOXYNORSPERMIDINE SYNTHASE"/>
    <property type="match status" value="1"/>
</dbReference>
<evidence type="ECO:0000256" key="1">
    <source>
        <dbReference type="SAM" id="SignalP"/>
    </source>
</evidence>
<dbReference type="SUPFAM" id="SSF51735">
    <property type="entry name" value="NAD(P)-binding Rossmann-fold domains"/>
    <property type="match status" value="1"/>
</dbReference>
<sequence length="395" mass="40690">MLLLVAAALALGAPAPWRAVVVGGNGRVGGSTVRWLLRLAAEHGRPLHVAVGGRSAARFDALRRALGAAGADGRISFAPCDLDDAPSLDAALAGVDVCVHTAGPFQSVERAHCLAAAVRNGVAYCDVCDNGALARAARDELDAPARAAGVPAVLACGIWPGVSALMLAAAVARLPADAPIDAELSFFTAGTGNAGPAIVAATFHLLAEPALCVRDGVLVGLRPWSERREVPFGARVGTRSICLLDNPDVLTAATAAPFARRLRTLSSRFGTAPQVWNELFGVVALAPARVLLDRRAMAVVARASEPVIRAVDRLVGATNAMRVDAAAGGRAVTLELVHPDLEDCVGLATAAFAWELLCGTVPPGVRYACELAGTGAGDAILTRARRGGEWREEAR</sequence>
<dbReference type="Pfam" id="PF03435">
    <property type="entry name" value="Sacchrp_dh_NADP"/>
    <property type="match status" value="1"/>
</dbReference>
<dbReference type="Proteomes" id="UP000751190">
    <property type="component" value="Unassembled WGS sequence"/>
</dbReference>
<dbReference type="OMA" id="YWFDMPE"/>
<name>A0A8J5XE44_DIALT</name>
<feature type="signal peptide" evidence="1">
    <location>
        <begin position="1"/>
        <end position="19"/>
    </location>
</feature>
<dbReference type="OrthoDB" id="441240at2759"/>
<keyword evidence="1" id="KW-0732">Signal</keyword>
<feature type="chain" id="PRO_5035217969" description="Saccharopine dehydrogenase NADP binding domain-containing protein" evidence="1">
    <location>
        <begin position="20"/>
        <end position="395"/>
    </location>
</feature>
<dbReference type="InterPro" id="IPR005097">
    <property type="entry name" value="Sacchrp_dh_NADP-bd"/>
</dbReference>
<proteinExistence type="predicted"/>
<accession>A0A8J5XE44</accession>
<keyword evidence="4" id="KW-1185">Reference proteome</keyword>